<dbReference type="EMBL" id="BQNB010008751">
    <property type="protein sequence ID" value="GJS53808.1"/>
    <property type="molecule type" value="Genomic_DNA"/>
</dbReference>
<keyword evidence="2" id="KW-1185">Reference proteome</keyword>
<comment type="caution">
    <text evidence="1">The sequence shown here is derived from an EMBL/GenBank/DDBJ whole genome shotgun (WGS) entry which is preliminary data.</text>
</comment>
<feature type="non-terminal residue" evidence="1">
    <location>
        <position position="77"/>
    </location>
</feature>
<sequence>MGSCVSTHQKQSSAAGAMKVDMFYGSNDVKQTHVVNGDAAKTSLPSFQDFGSKEETFFDSQAWLESDCDDDFMSVNG</sequence>
<evidence type="ECO:0000313" key="1">
    <source>
        <dbReference type="EMBL" id="GJS53808.1"/>
    </source>
</evidence>
<dbReference type="PANTHER" id="PTHR34280">
    <property type="entry name" value="OS01G0920100 PROTEIN"/>
    <property type="match status" value="1"/>
</dbReference>
<name>A0ABQ4WLT5_9ASTR</name>
<proteinExistence type="predicted"/>
<protein>
    <submittedName>
        <fullName evidence="1">Uncharacterized protein</fullName>
    </submittedName>
</protein>
<accession>A0ABQ4WLT5</accession>
<organism evidence="1 2">
    <name type="scientific">Tanacetum coccineum</name>
    <dbReference type="NCBI Taxonomy" id="301880"/>
    <lineage>
        <taxon>Eukaryota</taxon>
        <taxon>Viridiplantae</taxon>
        <taxon>Streptophyta</taxon>
        <taxon>Embryophyta</taxon>
        <taxon>Tracheophyta</taxon>
        <taxon>Spermatophyta</taxon>
        <taxon>Magnoliopsida</taxon>
        <taxon>eudicotyledons</taxon>
        <taxon>Gunneridae</taxon>
        <taxon>Pentapetalae</taxon>
        <taxon>asterids</taxon>
        <taxon>campanulids</taxon>
        <taxon>Asterales</taxon>
        <taxon>Asteraceae</taxon>
        <taxon>Asteroideae</taxon>
        <taxon>Anthemideae</taxon>
        <taxon>Anthemidinae</taxon>
        <taxon>Tanacetum</taxon>
    </lineage>
</organism>
<dbReference type="Proteomes" id="UP001151760">
    <property type="component" value="Unassembled WGS sequence"/>
</dbReference>
<dbReference type="InterPro" id="IPR038947">
    <property type="entry name" value="At3g27210-like"/>
</dbReference>
<dbReference type="PANTHER" id="PTHR34280:SF2">
    <property type="entry name" value="OS01G0920100 PROTEIN"/>
    <property type="match status" value="1"/>
</dbReference>
<gene>
    <name evidence="1" type="ORF">Tco_0627170</name>
</gene>
<evidence type="ECO:0000313" key="2">
    <source>
        <dbReference type="Proteomes" id="UP001151760"/>
    </source>
</evidence>
<reference evidence="1" key="1">
    <citation type="journal article" date="2022" name="Int. J. Mol. Sci.">
        <title>Draft Genome of Tanacetum Coccineum: Genomic Comparison of Closely Related Tanacetum-Family Plants.</title>
        <authorList>
            <person name="Yamashiro T."/>
            <person name="Shiraishi A."/>
            <person name="Nakayama K."/>
            <person name="Satake H."/>
        </authorList>
    </citation>
    <scope>NUCLEOTIDE SEQUENCE</scope>
</reference>
<reference evidence="1" key="2">
    <citation type="submission" date="2022-01" db="EMBL/GenBank/DDBJ databases">
        <authorList>
            <person name="Yamashiro T."/>
            <person name="Shiraishi A."/>
            <person name="Satake H."/>
            <person name="Nakayama K."/>
        </authorList>
    </citation>
    <scope>NUCLEOTIDE SEQUENCE</scope>
</reference>